<dbReference type="SUPFAM" id="SSF81324">
    <property type="entry name" value="Voltage-gated potassium channels"/>
    <property type="match status" value="1"/>
</dbReference>
<accession>A0A913XKI0</accession>
<keyword evidence="4 12" id="KW-0812">Transmembrane</keyword>
<keyword evidence="8 12" id="KW-1133">Transmembrane helix</keyword>
<dbReference type="PANTHER" id="PTHR11537:SF113">
    <property type="entry name" value="POTASSIUM VOLTAGE-GATED CHANNEL PROTEIN SHAKER"/>
    <property type="match status" value="1"/>
</dbReference>
<evidence type="ECO:0000256" key="7">
    <source>
        <dbReference type="ARBA" id="ARBA00022958"/>
    </source>
</evidence>
<dbReference type="InterPro" id="IPR028325">
    <property type="entry name" value="VG_K_chnl"/>
</dbReference>
<evidence type="ECO:0000313" key="14">
    <source>
        <dbReference type="EnsemblMetazoa" id="XP_020905651.1"/>
    </source>
</evidence>
<name>A0A913XKI0_EXADI</name>
<dbReference type="InterPro" id="IPR003972">
    <property type="entry name" value="K_chnl_volt-dep_Kv1"/>
</dbReference>
<dbReference type="PRINTS" id="PR00169">
    <property type="entry name" value="KCHANNEL"/>
</dbReference>
<dbReference type="GO" id="GO:0005251">
    <property type="term" value="F:delayed rectifier potassium channel activity"/>
    <property type="evidence" value="ECO:0007669"/>
    <property type="project" value="TreeGrafter"/>
</dbReference>
<dbReference type="InterPro" id="IPR003131">
    <property type="entry name" value="T1-type_BTB"/>
</dbReference>
<evidence type="ECO:0000256" key="11">
    <source>
        <dbReference type="ARBA" id="ARBA00023303"/>
    </source>
</evidence>
<dbReference type="PANTHER" id="PTHR11537">
    <property type="entry name" value="VOLTAGE-GATED POTASSIUM CHANNEL"/>
    <property type="match status" value="1"/>
</dbReference>
<evidence type="ECO:0000256" key="3">
    <source>
        <dbReference type="ARBA" id="ARBA00022538"/>
    </source>
</evidence>
<feature type="transmembrane region" description="Helical" evidence="12">
    <location>
        <begin position="314"/>
        <end position="333"/>
    </location>
</feature>
<evidence type="ECO:0000256" key="9">
    <source>
        <dbReference type="ARBA" id="ARBA00023065"/>
    </source>
</evidence>
<evidence type="ECO:0000256" key="2">
    <source>
        <dbReference type="ARBA" id="ARBA00022448"/>
    </source>
</evidence>
<keyword evidence="9" id="KW-0406">Ion transport</keyword>
<dbReference type="InterPro" id="IPR005821">
    <property type="entry name" value="Ion_trans_dom"/>
</dbReference>
<dbReference type="InterPro" id="IPR027359">
    <property type="entry name" value="Volt_channel_dom_sf"/>
</dbReference>
<dbReference type="EnsemblMetazoa" id="XM_021049992.2">
    <property type="protein sequence ID" value="XP_020905651.1"/>
    <property type="gene ID" value="LOC110243851"/>
</dbReference>
<evidence type="ECO:0000313" key="15">
    <source>
        <dbReference type="Proteomes" id="UP000887567"/>
    </source>
</evidence>
<keyword evidence="11" id="KW-0407">Ion channel</keyword>
<feature type="transmembrane region" description="Helical" evidence="12">
    <location>
        <begin position="345"/>
        <end position="363"/>
    </location>
</feature>
<keyword evidence="15" id="KW-1185">Reference proteome</keyword>
<feature type="domain" description="BTB" evidence="13">
    <location>
        <begin position="41"/>
        <end position="139"/>
    </location>
</feature>
<feature type="transmembrane region" description="Helical" evidence="12">
    <location>
        <begin position="375"/>
        <end position="396"/>
    </location>
</feature>
<evidence type="ECO:0000256" key="6">
    <source>
        <dbReference type="ARBA" id="ARBA00022882"/>
    </source>
</evidence>
<dbReference type="PRINTS" id="PR01491">
    <property type="entry name" value="KVCHANNEL"/>
</dbReference>
<dbReference type="Gene3D" id="3.30.710.10">
    <property type="entry name" value="Potassium Channel Kv1.1, Chain A"/>
    <property type="match status" value="1"/>
</dbReference>
<organism evidence="14 15">
    <name type="scientific">Exaiptasia diaphana</name>
    <name type="common">Tropical sea anemone</name>
    <name type="synonym">Aiptasia pulchella</name>
    <dbReference type="NCBI Taxonomy" id="2652724"/>
    <lineage>
        <taxon>Eukaryota</taxon>
        <taxon>Metazoa</taxon>
        <taxon>Cnidaria</taxon>
        <taxon>Anthozoa</taxon>
        <taxon>Hexacorallia</taxon>
        <taxon>Actiniaria</taxon>
        <taxon>Aiptasiidae</taxon>
        <taxon>Exaiptasia</taxon>
    </lineage>
</organism>
<evidence type="ECO:0000256" key="12">
    <source>
        <dbReference type="SAM" id="Phobius"/>
    </source>
</evidence>
<keyword evidence="3" id="KW-0633">Potassium transport</keyword>
<dbReference type="Gene3D" id="1.20.120.350">
    <property type="entry name" value="Voltage-gated potassium channels. Chain C"/>
    <property type="match status" value="1"/>
</dbReference>
<sequence>MKSALRANTCQDLRSNQRQISRNYQQRLLYNHVKASSSSCRRVKINVSGQVFETFESTLARFPETLLGCPDKRMKYYDQHHREYFFNRNRNAFDAILFFYQSEGLLVRPNTVSLQNFYNELEFFQIGRKVLEEYMKDEGVLLEDESCTEILPENRILRSLWISFEYPSSSDIAKLVACWSIMFIFLSIFILCAETIPHQAAGIDSAEGGEVLQINRLYDGIEMACIIWFTFEITARFISCPEKVTFLKDFLNYIDVAAVLPFYLKEIVGSDSSDGFGIMNAFRLLRVCRIFKLARHLEFLQVLGRTVVATWRELLMILFFVIVSMVVFSGLTYHAEHDAQSDKFSSIPATFWFVIVTLTNVGYGDVVPKTPFGKLLGTVCALVGVLAIALPSPVIATRFKQFYNQERWKKKTENSTFTIVRRESSLSRKLLN</sequence>
<dbReference type="RefSeq" id="XP_020905651.1">
    <property type="nucleotide sequence ID" value="XM_021049992.2"/>
</dbReference>
<keyword evidence="2" id="KW-0813">Transport</keyword>
<evidence type="ECO:0000256" key="1">
    <source>
        <dbReference type="ARBA" id="ARBA00004141"/>
    </source>
</evidence>
<dbReference type="KEGG" id="epa:110243851"/>
<proteinExistence type="predicted"/>
<dbReference type="InterPro" id="IPR003968">
    <property type="entry name" value="K_chnl_volt-dep_Kv"/>
</dbReference>
<dbReference type="FunFam" id="3.30.710.10:FF:000157">
    <property type="entry name" value="Potassium channel"/>
    <property type="match status" value="1"/>
</dbReference>
<evidence type="ECO:0000256" key="4">
    <source>
        <dbReference type="ARBA" id="ARBA00022692"/>
    </source>
</evidence>
<dbReference type="Gene3D" id="1.10.287.70">
    <property type="match status" value="1"/>
</dbReference>
<dbReference type="InterPro" id="IPR011333">
    <property type="entry name" value="SKP1/BTB/POZ_sf"/>
</dbReference>
<keyword evidence="6" id="KW-0851">Voltage-gated channel</keyword>
<comment type="subcellular location">
    <subcellularLocation>
        <location evidence="1">Membrane</location>
        <topology evidence="1">Multi-pass membrane protein</topology>
    </subcellularLocation>
</comment>
<dbReference type="FunFam" id="1.10.287.70:FF:000028">
    <property type="entry name" value="potassium voltage-gated channel subfamily D member 3"/>
    <property type="match status" value="1"/>
</dbReference>
<dbReference type="GeneID" id="110243851"/>
<dbReference type="Pfam" id="PF02214">
    <property type="entry name" value="BTB_2"/>
    <property type="match status" value="1"/>
</dbReference>
<evidence type="ECO:0000256" key="10">
    <source>
        <dbReference type="ARBA" id="ARBA00023136"/>
    </source>
</evidence>
<dbReference type="OMA" id="TWESTLH"/>
<dbReference type="OrthoDB" id="415460at2759"/>
<keyword evidence="7" id="KW-0630">Potassium</keyword>
<evidence type="ECO:0000259" key="13">
    <source>
        <dbReference type="SMART" id="SM00225"/>
    </source>
</evidence>
<protein>
    <recommendedName>
        <fullName evidence="13">BTB domain-containing protein</fullName>
    </recommendedName>
</protein>
<dbReference type="FunFam" id="1.20.120.350:FF:000091">
    <property type="entry name" value="Predicted protein"/>
    <property type="match status" value="1"/>
</dbReference>
<dbReference type="SUPFAM" id="SSF54695">
    <property type="entry name" value="POZ domain"/>
    <property type="match status" value="1"/>
</dbReference>
<dbReference type="GO" id="GO:0008076">
    <property type="term" value="C:voltage-gated potassium channel complex"/>
    <property type="evidence" value="ECO:0007669"/>
    <property type="project" value="InterPro"/>
</dbReference>
<dbReference type="PRINTS" id="PR01496">
    <property type="entry name" value="SHAKERCHANEL"/>
</dbReference>
<feature type="transmembrane region" description="Helical" evidence="12">
    <location>
        <begin position="172"/>
        <end position="193"/>
    </location>
</feature>
<reference evidence="14" key="1">
    <citation type="submission" date="2022-11" db="UniProtKB">
        <authorList>
            <consortium name="EnsemblMetazoa"/>
        </authorList>
    </citation>
    <scope>IDENTIFICATION</scope>
</reference>
<dbReference type="SMART" id="SM00225">
    <property type="entry name" value="BTB"/>
    <property type="match status" value="1"/>
</dbReference>
<dbReference type="GO" id="GO:0051260">
    <property type="term" value="P:protein homooligomerization"/>
    <property type="evidence" value="ECO:0007669"/>
    <property type="project" value="InterPro"/>
</dbReference>
<dbReference type="Pfam" id="PF00520">
    <property type="entry name" value="Ion_trans"/>
    <property type="match status" value="1"/>
</dbReference>
<dbReference type="AlphaFoldDB" id="A0A913XKI0"/>
<dbReference type="InterPro" id="IPR000210">
    <property type="entry name" value="BTB/POZ_dom"/>
</dbReference>
<dbReference type="Proteomes" id="UP000887567">
    <property type="component" value="Unplaced"/>
</dbReference>
<evidence type="ECO:0000256" key="5">
    <source>
        <dbReference type="ARBA" id="ARBA00022826"/>
    </source>
</evidence>
<dbReference type="GO" id="GO:0001508">
    <property type="term" value="P:action potential"/>
    <property type="evidence" value="ECO:0007669"/>
    <property type="project" value="TreeGrafter"/>
</dbReference>
<evidence type="ECO:0000256" key="8">
    <source>
        <dbReference type="ARBA" id="ARBA00022989"/>
    </source>
</evidence>
<keyword evidence="10 12" id="KW-0472">Membrane</keyword>
<keyword evidence="5" id="KW-0631">Potassium channel</keyword>